<proteinExistence type="predicted"/>
<dbReference type="InterPro" id="IPR004242">
    <property type="entry name" value="Transposase_21"/>
</dbReference>
<feature type="region of interest" description="Disordered" evidence="1">
    <location>
        <begin position="469"/>
        <end position="500"/>
    </location>
</feature>
<dbReference type="InterPro" id="IPR025452">
    <property type="entry name" value="DUF4218"/>
</dbReference>
<dbReference type="PANTHER" id="PTHR10775:SF173">
    <property type="match status" value="1"/>
</dbReference>
<dbReference type="AlphaFoldDB" id="A0AB40BHV7"/>
<gene>
    <name evidence="5" type="primary">LOC120263092</name>
</gene>
<dbReference type="Pfam" id="PF13960">
    <property type="entry name" value="DUF4218"/>
    <property type="match status" value="1"/>
</dbReference>
<evidence type="ECO:0000259" key="2">
    <source>
        <dbReference type="Pfam" id="PF13960"/>
    </source>
</evidence>
<sequence length="989" mass="113578">MIVCPCVKCANVKWKNREVVLEHLICGGILQGYDYWFFHGECVPSSSNTVGAFTTSSSSTYLNQGVNSTPNAMGELLCDAFNMHEVVHDDVQCNTSEFNNLHDKGETHDGVSYEQPPLDAAKFYKLLEDMNEKTFMMDPSIRAATIPTNSHESKKVIKDLGLGYEKIHACPNDCMLYCADREAQEACHVCGSSRWLSIDSDQSIDDDIEVVRKRPAKVLRYFPLIPRLQRIFMSSRTANDMTWHADGRTNDGRLRHPADAEAWKTFDARFPDFASDPRNIRLGLSSDGFNPFKVLSTSYSTWPVVLIPYNSPPWVGMKQSSFLLSMIIPGDKGPGNDIDIYLQPLIKELKQLWVGVQTYDASRRKNFQLRAALLWTINDFPAYANLSGWSTKGKFACPCCAAQTSSRWLSNGQKFCYMGHRQWLDHEHPYRFQKHLFDGTVELRGAPSSTTGSEILSMLNDAHYTYGKRMKQSLKKSKSDSDSRKRHRQVSNVEVDSDMEEIEEESHEAELWKKRSIFFDLPYWEHNLLRHNLDVMHIEKNVSENIIATLLNVEGKSKDNLKSILDLVDMGIRRELHPEYLPNGRTRLPPASFSMTTKEKDMFCQFLKNIKVPDAYSSNISRCVNQKERKLQSLKSHDHHILLHDLLPIALRSSLTKRVTCAISEFCNIFKILCGKVLTIEELDKVHHEAIIALCDLEKIFPPSFFTIMVHLVIHLPLQAKLGGPVHYRWMYPIERFLLKLKSYVRNKRYPEGSIAEGYLAEECVIFCSRYLDDVQTIFDKPARNLREGHDEYPAGSYLFHSGGEPIGKFEIAELDDMSWAQAHRYVLLHHDAIETYQIEYKNILRHQMRGRRSNARDIDLQFTKTFHEWLGETVSRGRIVNDEVRILAQGPNKITKRYKGFIINGFRFHTKSRERLRRTQNSGCIVTSSTMSYASASDGNPLEGNLDYYGVLNDIIELDYFNKHKIVLFRCDWADVSSSRGIKKDMAE</sequence>
<dbReference type="InterPro" id="IPR029480">
    <property type="entry name" value="Transpos_assoc"/>
</dbReference>
<dbReference type="Pfam" id="PF13963">
    <property type="entry name" value="Transpos_assoc"/>
    <property type="match status" value="1"/>
</dbReference>
<name>A0AB40BHV7_DIOCR</name>
<dbReference type="PANTHER" id="PTHR10775">
    <property type="entry name" value="OS08G0208400 PROTEIN"/>
    <property type="match status" value="1"/>
</dbReference>
<evidence type="ECO:0000259" key="3">
    <source>
        <dbReference type="Pfam" id="PF13963"/>
    </source>
</evidence>
<protein>
    <submittedName>
        <fullName evidence="5">Uncharacterized protein LOC120263092</fullName>
    </submittedName>
</protein>
<organism evidence="4 5">
    <name type="scientific">Dioscorea cayennensis subsp. rotundata</name>
    <name type="common">White Guinea yam</name>
    <name type="synonym">Dioscorea rotundata</name>
    <dbReference type="NCBI Taxonomy" id="55577"/>
    <lineage>
        <taxon>Eukaryota</taxon>
        <taxon>Viridiplantae</taxon>
        <taxon>Streptophyta</taxon>
        <taxon>Embryophyta</taxon>
        <taxon>Tracheophyta</taxon>
        <taxon>Spermatophyta</taxon>
        <taxon>Magnoliopsida</taxon>
        <taxon>Liliopsida</taxon>
        <taxon>Dioscoreales</taxon>
        <taxon>Dioscoreaceae</taxon>
        <taxon>Dioscorea</taxon>
    </lineage>
</organism>
<dbReference type="GeneID" id="120263092"/>
<evidence type="ECO:0000313" key="5">
    <source>
        <dbReference type="RefSeq" id="XP_039126937.1"/>
    </source>
</evidence>
<dbReference type="Pfam" id="PF02992">
    <property type="entry name" value="Transposase_21"/>
    <property type="match status" value="1"/>
</dbReference>
<reference evidence="5" key="1">
    <citation type="submission" date="2025-08" db="UniProtKB">
        <authorList>
            <consortium name="RefSeq"/>
        </authorList>
    </citation>
    <scope>IDENTIFICATION</scope>
</reference>
<dbReference type="Proteomes" id="UP001515500">
    <property type="component" value="Chromosome 6"/>
</dbReference>
<feature type="domain" description="DUF4218" evidence="2">
    <location>
        <begin position="673"/>
        <end position="785"/>
    </location>
</feature>
<keyword evidence="4" id="KW-1185">Reference proteome</keyword>
<accession>A0AB40BHV7</accession>
<evidence type="ECO:0000256" key="1">
    <source>
        <dbReference type="SAM" id="MobiDB-lite"/>
    </source>
</evidence>
<dbReference type="RefSeq" id="XP_039126937.1">
    <property type="nucleotide sequence ID" value="XM_039271003.1"/>
</dbReference>
<evidence type="ECO:0000313" key="4">
    <source>
        <dbReference type="Proteomes" id="UP001515500"/>
    </source>
</evidence>
<feature type="domain" description="Transposase-associated" evidence="3">
    <location>
        <begin position="2"/>
        <end position="41"/>
    </location>
</feature>